<feature type="compositionally biased region" description="Basic residues" evidence="7">
    <location>
        <begin position="1481"/>
        <end position="1495"/>
    </location>
</feature>
<feature type="compositionally biased region" description="Low complexity" evidence="7">
    <location>
        <begin position="316"/>
        <end position="332"/>
    </location>
</feature>
<feature type="compositionally biased region" description="Polar residues" evidence="7">
    <location>
        <begin position="292"/>
        <end position="315"/>
    </location>
</feature>
<evidence type="ECO:0000313" key="8">
    <source>
        <dbReference type="EMBL" id="KAK2962664.1"/>
    </source>
</evidence>
<evidence type="ECO:0000256" key="4">
    <source>
        <dbReference type="ARBA" id="ARBA00018339"/>
    </source>
</evidence>
<dbReference type="PANTHER" id="PTHR23092:SF15">
    <property type="entry name" value="INACTIVE NON-CANONICAL POLY(A) RNA POLYMERASE PROTEIN TRF4-2-RELATED"/>
    <property type="match status" value="1"/>
</dbReference>
<feature type="region of interest" description="Disordered" evidence="7">
    <location>
        <begin position="1191"/>
        <end position="1227"/>
    </location>
</feature>
<feature type="compositionally biased region" description="Pro residues" evidence="7">
    <location>
        <begin position="25"/>
        <end position="37"/>
    </location>
</feature>
<evidence type="ECO:0000313" key="9">
    <source>
        <dbReference type="Proteomes" id="UP001281761"/>
    </source>
</evidence>
<feature type="compositionally biased region" description="Basic residues" evidence="7">
    <location>
        <begin position="1506"/>
        <end position="1516"/>
    </location>
</feature>
<evidence type="ECO:0000256" key="2">
    <source>
        <dbReference type="ARBA" id="ARBA00004642"/>
    </source>
</evidence>
<feature type="compositionally biased region" description="Acidic residues" evidence="7">
    <location>
        <begin position="1453"/>
        <end position="1466"/>
    </location>
</feature>
<feature type="compositionally biased region" description="Low complexity" evidence="7">
    <location>
        <begin position="347"/>
        <end position="365"/>
    </location>
</feature>
<evidence type="ECO:0000256" key="3">
    <source>
        <dbReference type="ARBA" id="ARBA00008838"/>
    </source>
</evidence>
<keyword evidence="6" id="KW-0539">Nucleus</keyword>
<feature type="compositionally biased region" description="Basic and acidic residues" evidence="7">
    <location>
        <begin position="1517"/>
        <end position="1537"/>
    </location>
</feature>
<organism evidence="8 9">
    <name type="scientific">Blattamonas nauphoetae</name>
    <dbReference type="NCBI Taxonomy" id="2049346"/>
    <lineage>
        <taxon>Eukaryota</taxon>
        <taxon>Metamonada</taxon>
        <taxon>Preaxostyla</taxon>
        <taxon>Oxymonadida</taxon>
        <taxon>Blattamonas</taxon>
    </lineage>
</organism>
<dbReference type="InterPro" id="IPR043519">
    <property type="entry name" value="NT_sf"/>
</dbReference>
<evidence type="ECO:0000256" key="7">
    <source>
        <dbReference type="SAM" id="MobiDB-lite"/>
    </source>
</evidence>
<feature type="region of interest" description="Disordered" evidence="7">
    <location>
        <begin position="1443"/>
        <end position="1543"/>
    </location>
</feature>
<dbReference type="SUPFAM" id="SSF81631">
    <property type="entry name" value="PAP/OAS1 substrate-binding domain"/>
    <property type="match status" value="1"/>
</dbReference>
<dbReference type="SUPFAM" id="SSF81301">
    <property type="entry name" value="Nucleotidyltransferase"/>
    <property type="match status" value="2"/>
</dbReference>
<comment type="subcellular location">
    <subcellularLocation>
        <location evidence="1">Nucleus</location>
        <location evidence="1">Nucleolus</location>
    </subcellularLocation>
    <subcellularLocation>
        <location evidence="2">Nucleus</location>
        <location evidence="2">Nucleoplasm</location>
    </subcellularLocation>
</comment>
<dbReference type="InterPro" id="IPR045862">
    <property type="entry name" value="Trf4-like"/>
</dbReference>
<feature type="compositionally biased region" description="Polar residues" evidence="7">
    <location>
        <begin position="14"/>
        <end position="24"/>
    </location>
</feature>
<evidence type="ECO:0000256" key="5">
    <source>
        <dbReference type="ARBA" id="ARBA00022517"/>
    </source>
</evidence>
<sequence>MTEPGDQSRLIPFTLSTPSNSTPAQVPPIPSPSPSPPSTHRAPLLPTPQPVRQLAHSIQPNSPQVSTSPSNNYSDRPFAPNSQRRGFDSGFRAPIEINEDSFPRISTSNRSFNPPTRGAETVTIHSLEPNTPELTIRTEPFDTTRPYPSQTKKCLPGATIGDPNDRKDSPSITFESSPHDITGTITIPFVADHSSPSVKSITTPLGPLQRADIKGGTDASPTIRLSEPEVSTLKLSTSTKQVIQFLPSGGSDHTENGTQSATSLSAAAPSFVQQPPTLTTSNSFTHPPKLTFTPQSKTVTPFQPSHPSPLQTPQVQPSLPSTPEQSSQPSTRQKSDPSQLSDSQPLTSGPQPSSHHSTPHPLGSPRPKDDQSYPKKKLTPTSSTFVPRLDINISKAMQHMASLQVPLSQLFLLSRDFFRFFLDSKYSTKTLSLILKLEPFEDNRPAALWMDKDQILAILQAFTKTQTSAAISRPSIFGITPNNTLPLFLLSSELKSFLSHSTLTQPENLSRLDLLARLFSFAQIVNPDLVLCVTGSFPASLSLYTSDVDVVFVSRKQWRYIRRIQRIIRSIFELWYGSSFHPSDDLAQSSSSSQISPDTMIQTGLAYLGTKSLKTCPICGSLLFRHRCDCDPNLACAIEMKAQKADLPPNSDPQTNEMSSSIIKLLSLPLTPDLQKELVFSNPVMSTRDLVEYPPPLLDTIPSHIRGGIDRVGEAQRQAKPAPVLAQSNLGMNPLQSLNPPGQPVVMSESMFVAEQKIQPVALPTHGLIPVPLSPDSDSADDNTDSIAFGDETDRSSISTPPSQNNRNVPCAEPVPQLDPTPPLSESTTIRANLLELTTNQPLILPTAPSMDLGVIESTLTKLDLHLKPNIHTNFIRSARVPIIKLTQPPTSNPLAPGLKADISCGTLSGIVNTDYLRCILVVYPKAKPLIVALKAFLLRNELNEPYQGGLGGYSLCLMVISHLQQHKRNFNCDASTTPLGLLLIEFFGLYGECTNELKARGLLNPIVDEKTPETFHSRSYAISVRGQGQYIPLSELHLRAPTMNVGFDLSVDDRLVLEDPLDHTNNCTRSCYTWPTIKNTFRDTLTTMLDRFDEISRTNNLVERVLAAQTETDLIGVLTDLSILKDIVPSTVLEVRQRMLSFQPNHHFANPFTQLGVLARYQPSFYTNTSLLHPHFAGLSTEYSTPIGRRDSHSLDVHTPHFASTSSDHTLPGSIPRSSSTASYHTTTPNTLLSFLPSENTLQLQNSIEMSRLYREHQTTFIDDEFASQGQSYFSVDETSLPFRSPQVYKTQSPHTHQGQGTFIQTPAEHWKSVVPNDTSSTDDQLFDIWAQPAQPSFEPNSSINPIGRTRRPNRQPIALHTKNTLTKPDSALPSHLKQIIPSEAESYRPEPEVHQDALAKAVAYEAKQDQLDKKARKIVSSSHKVGDKDLDLNELREMITKTKRTHSTANSDEDEESSVTDEEPLDPKAPLSKWQLAKIKAKRQSRRMKQSNKRQKENQERIKAAKGKRIGKKLKPTDMSEEKVEKRRLKKESQKNKKPYKFGVHRIEDRPNDILLTSDVPHDVRTLAPSSRLFNDHVRSLEAKGLTVPYQRSTRQHARNVVEKKVDPIENFYKDRKIDE</sequence>
<name>A0ABQ9YG06_9EUKA</name>
<reference evidence="8 9" key="1">
    <citation type="journal article" date="2022" name="bioRxiv">
        <title>Genomics of Preaxostyla Flagellates Illuminates Evolutionary Transitions and the Path Towards Mitochondrial Loss.</title>
        <authorList>
            <person name="Novak L.V.F."/>
            <person name="Treitli S.C."/>
            <person name="Pyrih J."/>
            <person name="Halakuc P."/>
            <person name="Pipaliya S.V."/>
            <person name="Vacek V."/>
            <person name="Brzon O."/>
            <person name="Soukal P."/>
            <person name="Eme L."/>
            <person name="Dacks J.B."/>
            <person name="Karnkowska A."/>
            <person name="Elias M."/>
            <person name="Hampl V."/>
        </authorList>
    </citation>
    <scope>NUCLEOTIDE SEQUENCE [LARGE SCALE GENOMIC DNA]</scope>
    <source>
        <strain evidence="8">NAU3</strain>
        <tissue evidence="8">Gut</tissue>
    </source>
</reference>
<feature type="compositionally biased region" description="Polar residues" evidence="7">
    <location>
        <begin position="796"/>
        <end position="808"/>
    </location>
</feature>
<keyword evidence="9" id="KW-1185">Reference proteome</keyword>
<feature type="region of interest" description="Disordered" evidence="7">
    <location>
        <begin position="1334"/>
        <end position="1358"/>
    </location>
</feature>
<feature type="compositionally biased region" description="Polar residues" evidence="7">
    <location>
        <begin position="1335"/>
        <end position="1346"/>
    </location>
</feature>
<feature type="region of interest" description="Disordered" evidence="7">
    <location>
        <begin position="137"/>
        <end position="180"/>
    </location>
</feature>
<feature type="compositionally biased region" description="Polar residues" evidence="7">
    <location>
        <begin position="1217"/>
        <end position="1227"/>
    </location>
</feature>
<feature type="region of interest" description="Disordered" evidence="7">
    <location>
        <begin position="203"/>
        <end position="223"/>
    </location>
</feature>
<dbReference type="InterPro" id="IPR011687">
    <property type="entry name" value="Nop53/GLTSCR2"/>
</dbReference>
<proteinExistence type="inferred from homology"/>
<comment type="similarity">
    <text evidence="3">Belongs to the NOP53 family.</text>
</comment>
<feature type="region of interest" description="Disordered" evidence="7">
    <location>
        <begin position="1"/>
        <end position="95"/>
    </location>
</feature>
<feature type="compositionally biased region" description="Polar residues" evidence="7">
    <location>
        <begin position="56"/>
        <end position="84"/>
    </location>
</feature>
<dbReference type="Pfam" id="PF07767">
    <property type="entry name" value="Nop53"/>
    <property type="match status" value="1"/>
</dbReference>
<feature type="region of interest" description="Disordered" evidence="7">
    <location>
        <begin position="268"/>
        <end position="381"/>
    </location>
</feature>
<comment type="caution">
    <text evidence="8">The sequence shown here is derived from an EMBL/GenBank/DDBJ whole genome shotgun (WGS) entry which is preliminary data.</text>
</comment>
<evidence type="ECO:0000256" key="1">
    <source>
        <dbReference type="ARBA" id="ARBA00004604"/>
    </source>
</evidence>
<gene>
    <name evidence="8" type="ORF">BLNAU_2497</name>
</gene>
<evidence type="ECO:0000256" key="6">
    <source>
        <dbReference type="ARBA" id="ARBA00023242"/>
    </source>
</evidence>
<protein>
    <recommendedName>
        <fullName evidence="4">Ribosome biogenesis protein NOP53</fullName>
    </recommendedName>
</protein>
<dbReference type="Gene3D" id="1.10.1410.10">
    <property type="match status" value="1"/>
</dbReference>
<feature type="region of interest" description="Disordered" evidence="7">
    <location>
        <begin position="769"/>
        <end position="826"/>
    </location>
</feature>
<dbReference type="Proteomes" id="UP001281761">
    <property type="component" value="Unassembled WGS sequence"/>
</dbReference>
<feature type="compositionally biased region" description="Basic and acidic residues" evidence="7">
    <location>
        <begin position="1191"/>
        <end position="1200"/>
    </location>
</feature>
<dbReference type="EMBL" id="JARBJD010000010">
    <property type="protein sequence ID" value="KAK2962664.1"/>
    <property type="molecule type" value="Genomic_DNA"/>
</dbReference>
<feature type="compositionally biased region" description="Basic and acidic residues" evidence="7">
    <location>
        <begin position="1496"/>
        <end position="1505"/>
    </location>
</feature>
<dbReference type="PANTHER" id="PTHR23092">
    <property type="entry name" value="POLY(A) RNA POLYMERASE"/>
    <property type="match status" value="1"/>
</dbReference>
<feature type="compositionally biased region" description="Polar residues" evidence="7">
    <location>
        <begin position="268"/>
        <end position="285"/>
    </location>
</feature>
<keyword evidence="5" id="KW-0690">Ribosome biogenesis</keyword>
<feature type="compositionally biased region" description="Polar residues" evidence="7">
    <location>
        <begin position="336"/>
        <end position="346"/>
    </location>
</feature>
<accession>A0ABQ9YG06</accession>